<dbReference type="EMBL" id="JAEMWZ010000123">
    <property type="protein sequence ID" value="KAG7135288.1"/>
    <property type="molecule type" value="Genomic_DNA"/>
</dbReference>
<dbReference type="AlphaFoldDB" id="A0A8I3AQN1"/>
<dbReference type="Proteomes" id="UP000689129">
    <property type="component" value="Unassembled WGS sequence"/>
</dbReference>
<evidence type="ECO:0000313" key="2">
    <source>
        <dbReference type="EMBL" id="KAG7135288.1"/>
    </source>
</evidence>
<dbReference type="OrthoDB" id="5416417at2759"/>
<gene>
    <name evidence="2" type="ORF">HYQ45_018900</name>
</gene>
<name>A0A8I3AQN1_VERLO</name>
<feature type="signal peptide" evidence="1">
    <location>
        <begin position="1"/>
        <end position="20"/>
    </location>
</feature>
<comment type="caution">
    <text evidence="2">The sequence shown here is derived from an EMBL/GenBank/DDBJ whole genome shotgun (WGS) entry which is preliminary data.</text>
</comment>
<protein>
    <submittedName>
        <fullName evidence="2">Uncharacterized protein</fullName>
    </submittedName>
</protein>
<sequence length="129" mass="14357">MRATILNLLTTFAFLGLGESTPLAALDKRYTLDSNGVKYKVFEHAATGATTKIVSNSGICETTPGVNQHSGYFSVANQYKDYIDYAANNTYKKLITPKQYSTYVSTYQKNNLRRDFDNNTVNGQGCIFI</sequence>
<evidence type="ECO:0000256" key="1">
    <source>
        <dbReference type="SAM" id="SignalP"/>
    </source>
</evidence>
<keyword evidence="1" id="KW-0732">Signal</keyword>
<feature type="chain" id="PRO_5034448085" evidence="1">
    <location>
        <begin position="21"/>
        <end position="129"/>
    </location>
</feature>
<organism evidence="2 3">
    <name type="scientific">Verticillium longisporum</name>
    <name type="common">Verticillium dahliae var. longisporum</name>
    <dbReference type="NCBI Taxonomy" id="100787"/>
    <lineage>
        <taxon>Eukaryota</taxon>
        <taxon>Fungi</taxon>
        <taxon>Dikarya</taxon>
        <taxon>Ascomycota</taxon>
        <taxon>Pezizomycotina</taxon>
        <taxon>Sordariomycetes</taxon>
        <taxon>Hypocreomycetidae</taxon>
        <taxon>Glomerellales</taxon>
        <taxon>Plectosphaerellaceae</taxon>
        <taxon>Verticillium</taxon>
    </lineage>
</organism>
<proteinExistence type="predicted"/>
<reference evidence="2" key="1">
    <citation type="journal article" date="2021" name="Mol. Plant Pathol.">
        <title>A 20-kb lineage-specific genomic region tames virulence in pathogenic amphidiploid Verticillium longisporum.</title>
        <authorList>
            <person name="Harting R."/>
            <person name="Starke J."/>
            <person name="Kusch H."/>
            <person name="Poggeler S."/>
            <person name="Maurus I."/>
            <person name="Schluter R."/>
            <person name="Landesfeind M."/>
            <person name="Bulla I."/>
            <person name="Nowrousian M."/>
            <person name="de Jonge R."/>
            <person name="Stahlhut G."/>
            <person name="Hoff K.J."/>
            <person name="Asshauer K.P."/>
            <person name="Thurmer A."/>
            <person name="Stanke M."/>
            <person name="Daniel R."/>
            <person name="Morgenstern B."/>
            <person name="Thomma B.P.H.J."/>
            <person name="Kronstad J.W."/>
            <person name="Braus-Stromeyer S.A."/>
            <person name="Braus G.H."/>
        </authorList>
    </citation>
    <scope>NUCLEOTIDE SEQUENCE</scope>
    <source>
        <strain evidence="2">Vl32</strain>
    </source>
</reference>
<accession>A0A8I3AQN1</accession>
<evidence type="ECO:0000313" key="3">
    <source>
        <dbReference type="Proteomes" id="UP000689129"/>
    </source>
</evidence>